<dbReference type="InterPro" id="IPR036756">
    <property type="entry name" value="H/ACA_rnp_Nop10_sf"/>
</dbReference>
<gene>
    <name evidence="7" type="ORF">B1B_13106</name>
</gene>
<protein>
    <recommendedName>
        <fullName evidence="3">Ribosome biogenesis protein Nop10</fullName>
    </recommendedName>
</protein>
<comment type="function">
    <text evidence="1">Involved in ribosome biogenesis; more specifically in 18S rRNA pseudouridylation and in cleavage of pre-rRNA.</text>
</comment>
<keyword evidence="6" id="KW-0687">Ribonucleoprotein</keyword>
<dbReference type="NCBIfam" id="NF009623">
    <property type="entry name" value="PRK13130.1"/>
    <property type="match status" value="1"/>
</dbReference>
<dbReference type="GO" id="GO:0030515">
    <property type="term" value="F:snoRNA binding"/>
    <property type="evidence" value="ECO:0007669"/>
    <property type="project" value="InterPro"/>
</dbReference>
<evidence type="ECO:0000256" key="2">
    <source>
        <dbReference type="ARBA" id="ARBA00009462"/>
    </source>
</evidence>
<proteinExistence type="inferred from homology"/>
<dbReference type="EMBL" id="AUZY01008621">
    <property type="protein sequence ID" value="EQD45309.1"/>
    <property type="molecule type" value="Genomic_DNA"/>
</dbReference>
<evidence type="ECO:0000256" key="4">
    <source>
        <dbReference type="ARBA" id="ARBA00022517"/>
    </source>
</evidence>
<dbReference type="Pfam" id="PF04135">
    <property type="entry name" value="Nop10p"/>
    <property type="match status" value="1"/>
</dbReference>
<dbReference type="HAMAP" id="MF_00803">
    <property type="entry name" value="Nop10"/>
    <property type="match status" value="1"/>
</dbReference>
<dbReference type="GO" id="GO:0001522">
    <property type="term" value="P:pseudouridine synthesis"/>
    <property type="evidence" value="ECO:0007669"/>
    <property type="project" value="InterPro"/>
</dbReference>
<name>T1AX98_9ZZZZ</name>
<reference evidence="7" key="1">
    <citation type="submission" date="2013-08" db="EMBL/GenBank/DDBJ databases">
        <authorList>
            <person name="Mendez C."/>
            <person name="Richter M."/>
            <person name="Ferrer M."/>
            <person name="Sanchez J."/>
        </authorList>
    </citation>
    <scope>NUCLEOTIDE SEQUENCE</scope>
</reference>
<dbReference type="AlphaFoldDB" id="T1AX98"/>
<comment type="caution">
    <text evidence="7">The sequence shown here is derived from an EMBL/GenBank/DDBJ whole genome shotgun (WGS) entry which is preliminary data.</text>
</comment>
<evidence type="ECO:0000313" key="7">
    <source>
        <dbReference type="EMBL" id="EQD45309.1"/>
    </source>
</evidence>
<dbReference type="GO" id="GO:0006364">
    <property type="term" value="P:rRNA processing"/>
    <property type="evidence" value="ECO:0007669"/>
    <property type="project" value="UniProtKB-KW"/>
</dbReference>
<evidence type="ECO:0000256" key="6">
    <source>
        <dbReference type="ARBA" id="ARBA00023274"/>
    </source>
</evidence>
<dbReference type="InterPro" id="IPR007264">
    <property type="entry name" value="H/ACA_rnp_Nop10"/>
</dbReference>
<organism evidence="7">
    <name type="scientific">mine drainage metagenome</name>
    <dbReference type="NCBI Taxonomy" id="410659"/>
    <lineage>
        <taxon>unclassified sequences</taxon>
        <taxon>metagenomes</taxon>
        <taxon>ecological metagenomes</taxon>
    </lineage>
</organism>
<dbReference type="InterPro" id="IPR023532">
    <property type="entry name" value="Nop10_arc-typ"/>
</dbReference>
<reference evidence="7" key="2">
    <citation type="journal article" date="2014" name="ISME J.">
        <title>Microbial stratification in low pH oxic and suboxic macroscopic growths along an acid mine drainage.</title>
        <authorList>
            <person name="Mendez-Garcia C."/>
            <person name="Mesa V."/>
            <person name="Sprenger R.R."/>
            <person name="Richter M."/>
            <person name="Diez M.S."/>
            <person name="Solano J."/>
            <person name="Bargiela R."/>
            <person name="Golyshina O.V."/>
            <person name="Manteca A."/>
            <person name="Ramos J.L."/>
            <person name="Gallego J.R."/>
            <person name="Llorente I."/>
            <person name="Martins Dos Santos V.A."/>
            <person name="Jensen O.N."/>
            <person name="Pelaez A.I."/>
            <person name="Sanchez J."/>
            <person name="Ferrer M."/>
        </authorList>
    </citation>
    <scope>NUCLEOTIDE SEQUENCE</scope>
</reference>
<keyword evidence="4" id="KW-0690">Ribosome biogenesis</keyword>
<evidence type="ECO:0000256" key="1">
    <source>
        <dbReference type="ARBA" id="ARBA00002325"/>
    </source>
</evidence>
<evidence type="ECO:0000256" key="5">
    <source>
        <dbReference type="ARBA" id="ARBA00022552"/>
    </source>
</evidence>
<comment type="similarity">
    <text evidence="2">Belongs to the NOP10 family.</text>
</comment>
<sequence>TESILLVCRDCQRYTFHETCPSCHAPTRTPHPARFSPGDRWGKYRRMLTVSAEKDAHRA</sequence>
<dbReference type="GO" id="GO:1990904">
    <property type="term" value="C:ribonucleoprotein complex"/>
    <property type="evidence" value="ECO:0007669"/>
    <property type="project" value="UniProtKB-KW"/>
</dbReference>
<dbReference type="SUPFAM" id="SSF144210">
    <property type="entry name" value="Nop10-like SnoRNP"/>
    <property type="match status" value="1"/>
</dbReference>
<evidence type="ECO:0000256" key="3">
    <source>
        <dbReference type="ARBA" id="ARBA00018821"/>
    </source>
</evidence>
<feature type="non-terminal residue" evidence="7">
    <location>
        <position position="1"/>
    </location>
</feature>
<dbReference type="Gene3D" id="2.20.28.40">
    <property type="entry name" value="H/ACA ribonucleoprotein complex, subunit Nop10"/>
    <property type="match status" value="1"/>
</dbReference>
<accession>T1AX98</accession>
<keyword evidence="5" id="KW-0698">rRNA processing</keyword>